<dbReference type="RefSeq" id="WP_171198815.1">
    <property type="nucleotide sequence ID" value="NZ_JABEND010000002.1"/>
</dbReference>
<dbReference type="PROSITE" id="PS51318">
    <property type="entry name" value="TAT"/>
    <property type="match status" value="1"/>
</dbReference>
<evidence type="ECO:0000313" key="2">
    <source>
        <dbReference type="Proteomes" id="UP000562984"/>
    </source>
</evidence>
<dbReference type="PANTHER" id="PTHR43649:SF12">
    <property type="entry name" value="DIACETYLCHITOBIOSE BINDING PROTEIN DASA"/>
    <property type="match status" value="1"/>
</dbReference>
<reference evidence="1 2" key="1">
    <citation type="submission" date="2020-05" db="EMBL/GenBank/DDBJ databases">
        <title>Nakamurella sp. DB0629 isolated from air conditioner.</title>
        <authorList>
            <person name="Kim D.H."/>
            <person name="Kim D.-U."/>
        </authorList>
    </citation>
    <scope>NUCLEOTIDE SEQUENCE [LARGE SCALE GENOMIC DNA]</scope>
    <source>
        <strain evidence="1 2">DB0629</strain>
    </source>
</reference>
<dbReference type="AlphaFoldDB" id="A0A849A6D0"/>
<dbReference type="Proteomes" id="UP000562984">
    <property type="component" value="Unassembled WGS sequence"/>
</dbReference>
<dbReference type="InterPro" id="IPR050490">
    <property type="entry name" value="Bact_solute-bd_prot1"/>
</dbReference>
<gene>
    <name evidence="1" type="ORF">HKD39_05660</name>
</gene>
<dbReference type="Gene3D" id="3.40.190.10">
    <property type="entry name" value="Periplasmic binding protein-like II"/>
    <property type="match status" value="1"/>
</dbReference>
<dbReference type="SUPFAM" id="SSF53850">
    <property type="entry name" value="Periplasmic binding protein-like II"/>
    <property type="match status" value="1"/>
</dbReference>
<dbReference type="InterPro" id="IPR006311">
    <property type="entry name" value="TAT_signal"/>
</dbReference>
<proteinExistence type="predicted"/>
<evidence type="ECO:0000313" key="1">
    <source>
        <dbReference type="EMBL" id="NNG35206.1"/>
    </source>
</evidence>
<name>A0A849A6D0_9ACTN</name>
<accession>A0A849A6D0</accession>
<sequence length="447" mass="48748">MTAPPSPAAGATLSRRSALRWAGLAGLAGTAAVGGLGTLTGCTVEPEWTGTLNLLTWDFQPQTIQSLVSQWSAQSTVPVEVNVLPSLGYGAALQTRLRGGDIPHVYYNYSYNSRKFVQEEWAADLAGQPQIDQLLDELYPSARERHVTASGQVLSVPYFSAVHMLMYNAELLRQHGFADPPVGLEQTYRQCKALKSAGQPTPYVSYWVKEYCEEFLIRYLLSEGVVPFNDAGDPVFADDPTSEDVLAWWQSMYREGLTPTSALTDDPAKSAGLMANGEASFFALHHYFLSTVRQLDGPQAQHVQLAMGAVQTLQIGEVLQMGAVSQPPARTDAWALMRYYGWKDAAGKFTVSTQWAKAAGLAAPYRGFFTDPAVQQAYPDYYDLTLLDRTFASGSQVVPARTETWYPGFQAKVGDLVHGLLLGQNSPRQCVADLADAARATRKDGGL</sequence>
<dbReference type="EMBL" id="JABEND010000002">
    <property type="protein sequence ID" value="NNG35206.1"/>
    <property type="molecule type" value="Genomic_DNA"/>
</dbReference>
<protein>
    <submittedName>
        <fullName evidence="1">Carbohydrate ABC transporter substrate-binding protein</fullName>
    </submittedName>
</protein>
<dbReference type="PANTHER" id="PTHR43649">
    <property type="entry name" value="ARABINOSE-BINDING PROTEIN-RELATED"/>
    <property type="match status" value="1"/>
</dbReference>
<comment type="caution">
    <text evidence="1">The sequence shown here is derived from an EMBL/GenBank/DDBJ whole genome shotgun (WGS) entry which is preliminary data.</text>
</comment>
<organism evidence="1 2">
    <name type="scientific">Nakamurella aerolata</name>
    <dbReference type="NCBI Taxonomy" id="1656892"/>
    <lineage>
        <taxon>Bacteria</taxon>
        <taxon>Bacillati</taxon>
        <taxon>Actinomycetota</taxon>
        <taxon>Actinomycetes</taxon>
        <taxon>Nakamurellales</taxon>
        <taxon>Nakamurellaceae</taxon>
        <taxon>Nakamurella</taxon>
    </lineage>
</organism>
<keyword evidence="2" id="KW-1185">Reference proteome</keyword>